<reference evidence="7" key="1">
    <citation type="submission" date="2022-05" db="EMBL/GenBank/DDBJ databases">
        <title>Jatrophihabitans sp. SB3-54 whole genome sequence.</title>
        <authorList>
            <person name="Suh M.K."/>
            <person name="Eom M.K."/>
            <person name="Kim J.S."/>
            <person name="Kim H.S."/>
            <person name="Do H.E."/>
            <person name="Shin Y.K."/>
            <person name="Lee J.-S."/>
        </authorList>
    </citation>
    <scope>NUCLEOTIDE SEQUENCE</scope>
    <source>
        <strain evidence="7">SB3-54</strain>
    </source>
</reference>
<dbReference type="SMART" id="SM00382">
    <property type="entry name" value="AAA"/>
    <property type="match status" value="1"/>
</dbReference>
<comment type="similarity">
    <text evidence="1">Belongs to the ABC transporter superfamily.</text>
</comment>
<evidence type="ECO:0000313" key="8">
    <source>
        <dbReference type="Proteomes" id="UP001164693"/>
    </source>
</evidence>
<evidence type="ECO:0000256" key="4">
    <source>
        <dbReference type="ARBA" id="ARBA00022840"/>
    </source>
</evidence>
<keyword evidence="2" id="KW-0813">Transport</keyword>
<keyword evidence="8" id="KW-1185">Reference proteome</keyword>
<dbReference type="GO" id="GO:0005524">
    <property type="term" value="F:ATP binding"/>
    <property type="evidence" value="ECO:0007669"/>
    <property type="project" value="UniProtKB-KW"/>
</dbReference>
<dbReference type="CDD" id="cd03224">
    <property type="entry name" value="ABC_TM1139_LivF_branched"/>
    <property type="match status" value="1"/>
</dbReference>
<evidence type="ECO:0000259" key="6">
    <source>
        <dbReference type="PROSITE" id="PS50893"/>
    </source>
</evidence>
<dbReference type="EMBL" id="CP097463">
    <property type="protein sequence ID" value="WAX56265.1"/>
    <property type="molecule type" value="Genomic_DNA"/>
</dbReference>
<dbReference type="SUPFAM" id="SSF52540">
    <property type="entry name" value="P-loop containing nucleoside triphosphate hydrolases"/>
    <property type="match status" value="1"/>
</dbReference>
<feature type="domain" description="ABC transporter" evidence="6">
    <location>
        <begin position="6"/>
        <end position="239"/>
    </location>
</feature>
<dbReference type="InterPro" id="IPR003593">
    <property type="entry name" value="AAA+_ATPase"/>
</dbReference>
<evidence type="ECO:0000313" key="7">
    <source>
        <dbReference type="EMBL" id="WAX56265.1"/>
    </source>
</evidence>
<gene>
    <name evidence="7" type="ORF">M6B22_17250</name>
</gene>
<dbReference type="PANTHER" id="PTHR43820:SF4">
    <property type="entry name" value="HIGH-AFFINITY BRANCHED-CHAIN AMINO ACID TRANSPORT ATP-BINDING PROTEIN LIVF"/>
    <property type="match status" value="1"/>
</dbReference>
<evidence type="ECO:0000256" key="1">
    <source>
        <dbReference type="ARBA" id="ARBA00005417"/>
    </source>
</evidence>
<protein>
    <submittedName>
        <fullName evidence="7">ABC transporter ATP-binding protein</fullName>
    </submittedName>
</protein>
<dbReference type="Gene3D" id="3.40.50.300">
    <property type="entry name" value="P-loop containing nucleotide triphosphate hydrolases"/>
    <property type="match status" value="1"/>
</dbReference>
<keyword evidence="4 7" id="KW-0067">ATP-binding</keyword>
<proteinExistence type="inferred from homology"/>
<dbReference type="PROSITE" id="PS00211">
    <property type="entry name" value="ABC_TRANSPORTER_1"/>
    <property type="match status" value="1"/>
</dbReference>
<dbReference type="InterPro" id="IPR017871">
    <property type="entry name" value="ABC_transporter-like_CS"/>
</dbReference>
<dbReference type="PROSITE" id="PS50893">
    <property type="entry name" value="ABC_TRANSPORTER_2"/>
    <property type="match status" value="1"/>
</dbReference>
<dbReference type="InterPro" id="IPR052156">
    <property type="entry name" value="BCAA_Transport_ATP-bd_LivF"/>
</dbReference>
<accession>A0ABY7JX56</accession>
<organism evidence="7 8">
    <name type="scientific">Jatrophihabitans cynanchi</name>
    <dbReference type="NCBI Taxonomy" id="2944128"/>
    <lineage>
        <taxon>Bacteria</taxon>
        <taxon>Bacillati</taxon>
        <taxon>Actinomycetota</taxon>
        <taxon>Actinomycetes</taxon>
        <taxon>Jatrophihabitantales</taxon>
        <taxon>Jatrophihabitantaceae</taxon>
        <taxon>Jatrophihabitans</taxon>
    </lineage>
</organism>
<dbReference type="Pfam" id="PF00005">
    <property type="entry name" value="ABC_tran"/>
    <property type="match status" value="1"/>
</dbReference>
<dbReference type="RefSeq" id="WP_269442797.1">
    <property type="nucleotide sequence ID" value="NZ_CP097463.1"/>
</dbReference>
<evidence type="ECO:0000256" key="2">
    <source>
        <dbReference type="ARBA" id="ARBA00022448"/>
    </source>
</evidence>
<dbReference type="PANTHER" id="PTHR43820">
    <property type="entry name" value="HIGH-AFFINITY BRANCHED-CHAIN AMINO ACID TRANSPORT ATP-BINDING PROTEIN LIVF"/>
    <property type="match status" value="1"/>
</dbReference>
<name>A0ABY7JX56_9ACTN</name>
<sequence>MSEPLLSVRNLATGYGDLRVVWDVSFDVLPGQVTALLGRNGAGKTTTLRAIAGLNKVQGGSVLLRGSDISGTPAHKRIRAGIGMVQENKRVFKRRTVEANLLLGGYARGVGRKSLRTALDEIYELFPVLRTRASNPAGQLSGGQQQMLAIGQALMGKPDLLLLDEPSAGLAPAIVGEVMASVQQLKQTGLGVLLVEQAVEAAVGVADQVTVLDIGRIVMSGSASELDDVEIIKDAYFGRAPKPTA</sequence>
<dbReference type="Proteomes" id="UP001164693">
    <property type="component" value="Chromosome"/>
</dbReference>
<dbReference type="InterPro" id="IPR003439">
    <property type="entry name" value="ABC_transporter-like_ATP-bd"/>
</dbReference>
<evidence type="ECO:0000256" key="3">
    <source>
        <dbReference type="ARBA" id="ARBA00022741"/>
    </source>
</evidence>
<keyword evidence="3" id="KW-0547">Nucleotide-binding</keyword>
<keyword evidence="5" id="KW-0029">Amino-acid transport</keyword>
<dbReference type="InterPro" id="IPR027417">
    <property type="entry name" value="P-loop_NTPase"/>
</dbReference>
<evidence type="ECO:0000256" key="5">
    <source>
        <dbReference type="ARBA" id="ARBA00022970"/>
    </source>
</evidence>